<accession>A0ABZ1V8B5</accession>
<reference evidence="1" key="1">
    <citation type="submission" date="2022-10" db="EMBL/GenBank/DDBJ databases">
        <title>The complete genomes of actinobacterial strains from the NBC collection.</title>
        <authorList>
            <person name="Joergensen T.S."/>
            <person name="Alvarez Arevalo M."/>
            <person name="Sterndorff E.B."/>
            <person name="Faurdal D."/>
            <person name="Vuksanovic O."/>
            <person name="Mourched A.-S."/>
            <person name="Charusanti P."/>
            <person name="Shaw S."/>
            <person name="Blin K."/>
            <person name="Weber T."/>
        </authorList>
    </citation>
    <scope>NUCLEOTIDE SEQUENCE</scope>
    <source>
        <strain evidence="1">NBC_00489</strain>
    </source>
</reference>
<protein>
    <submittedName>
        <fullName evidence="1">Uncharacterized protein</fullName>
    </submittedName>
</protein>
<name>A0ABZ1V8B5_9ACTN</name>
<proteinExistence type="predicted"/>
<sequence>MSAADIRQGRKALCWSVGPDCELSVLLVHRRYLEQTPYIKGWVGWRPAGACPGELVTVTGQGERRITVENIGVWSSHLALLPNSRFLLVSGRTARNRTSGVWAPNAVVYSASGAPEGQFCIGDDVRTLVSDRHGRVWTTHGDEGIFGGHPESAAGLAGWDTDGRALWSPRGRLPQPALEGCTAATDGEEVWLAWYTGSGSRGTYLTRVSPATGETVTYPCPVSDPDGFAVHGNRAVLTRRDHNQRTVTLDRAELGDTTWTVTDRRVLDVPGRVVLRCGQGRDGTLWLRAGDTWLRITV</sequence>
<organism evidence="1 2">
    <name type="scientific">Streptomyces griseoaurantiacus</name>
    <dbReference type="NCBI Taxonomy" id="68213"/>
    <lineage>
        <taxon>Bacteria</taxon>
        <taxon>Bacillati</taxon>
        <taxon>Actinomycetota</taxon>
        <taxon>Actinomycetes</taxon>
        <taxon>Kitasatosporales</taxon>
        <taxon>Streptomycetaceae</taxon>
        <taxon>Streptomyces</taxon>
        <taxon>Streptomyces aurantiacus group</taxon>
    </lineage>
</organism>
<dbReference type="Proteomes" id="UP001432161">
    <property type="component" value="Chromosome"/>
</dbReference>
<dbReference type="EMBL" id="CP108330">
    <property type="protein sequence ID" value="WUR40797.1"/>
    <property type="molecule type" value="Genomic_DNA"/>
</dbReference>
<dbReference type="SUPFAM" id="SSF75011">
    <property type="entry name" value="3-carboxy-cis,cis-mucoante lactonizing enzyme"/>
    <property type="match status" value="1"/>
</dbReference>
<keyword evidence="2" id="KW-1185">Reference proteome</keyword>
<evidence type="ECO:0000313" key="2">
    <source>
        <dbReference type="Proteomes" id="UP001432161"/>
    </source>
</evidence>
<gene>
    <name evidence="1" type="ORF">OHN36_28395</name>
</gene>
<evidence type="ECO:0000313" key="1">
    <source>
        <dbReference type="EMBL" id="WUR40797.1"/>
    </source>
</evidence>